<dbReference type="InterPro" id="IPR036412">
    <property type="entry name" value="HAD-like_sf"/>
</dbReference>
<dbReference type="FunFam" id="3.40.50.1000:FF:000022">
    <property type="entry name" value="Phosphoglycolate phosphatase"/>
    <property type="match status" value="1"/>
</dbReference>
<dbReference type="GO" id="GO:0008967">
    <property type="term" value="F:phosphoglycolate phosphatase activity"/>
    <property type="evidence" value="ECO:0007669"/>
    <property type="project" value="TreeGrafter"/>
</dbReference>
<dbReference type="InterPro" id="IPR006439">
    <property type="entry name" value="HAD-SF_hydro_IA"/>
</dbReference>
<dbReference type="Gene3D" id="3.40.50.1000">
    <property type="entry name" value="HAD superfamily/HAD-like"/>
    <property type="match status" value="1"/>
</dbReference>
<protein>
    <recommendedName>
        <fullName evidence="2">HAD family hydrolase</fullName>
    </recommendedName>
</protein>
<name>A0A381PLP8_9ZZZZ</name>
<gene>
    <name evidence="1" type="ORF">METZ01_LOCUS19931</name>
</gene>
<dbReference type="AlphaFoldDB" id="A0A381PLP8"/>
<sequence>MADTVELILKCFRFATKKHFGQPLPDADVVATLGIPLPVQMRGFARNEEEAELMRQTYIAYQDIVHDEMVRSFPGASSVLGALRRRGTKIAVVTSKRTGIAKRTLECCGLWKAVDLVVCANQVQRAKPHPESVNLALSKLGLEPDGVVFVGDSPFDIQAGKGAGTRTAAALWGPFNPEELIAEGPDFVLDALRDVLEINPEELGWPDDALS</sequence>
<dbReference type="GO" id="GO:0005829">
    <property type="term" value="C:cytosol"/>
    <property type="evidence" value="ECO:0007669"/>
    <property type="project" value="TreeGrafter"/>
</dbReference>
<dbReference type="Gene3D" id="1.10.150.240">
    <property type="entry name" value="Putative phosphatase, domain 2"/>
    <property type="match status" value="1"/>
</dbReference>
<dbReference type="GO" id="GO:0006281">
    <property type="term" value="P:DNA repair"/>
    <property type="evidence" value="ECO:0007669"/>
    <property type="project" value="TreeGrafter"/>
</dbReference>
<dbReference type="PANTHER" id="PTHR43434:SF26">
    <property type="entry name" value="PYROPHOSPHATASE PPAX"/>
    <property type="match status" value="1"/>
</dbReference>
<dbReference type="PRINTS" id="PR00413">
    <property type="entry name" value="HADHALOGNASE"/>
</dbReference>
<dbReference type="PANTHER" id="PTHR43434">
    <property type="entry name" value="PHOSPHOGLYCOLATE PHOSPHATASE"/>
    <property type="match status" value="1"/>
</dbReference>
<dbReference type="NCBIfam" id="TIGR01509">
    <property type="entry name" value="HAD-SF-IA-v3"/>
    <property type="match status" value="1"/>
</dbReference>
<organism evidence="1">
    <name type="scientific">marine metagenome</name>
    <dbReference type="NCBI Taxonomy" id="408172"/>
    <lineage>
        <taxon>unclassified sequences</taxon>
        <taxon>metagenomes</taxon>
        <taxon>ecological metagenomes</taxon>
    </lineage>
</organism>
<evidence type="ECO:0008006" key="2">
    <source>
        <dbReference type="Google" id="ProtNLM"/>
    </source>
</evidence>
<proteinExistence type="predicted"/>
<dbReference type="SUPFAM" id="SSF56784">
    <property type="entry name" value="HAD-like"/>
    <property type="match status" value="1"/>
</dbReference>
<dbReference type="InterPro" id="IPR050155">
    <property type="entry name" value="HAD-like_hydrolase_sf"/>
</dbReference>
<accession>A0A381PLP8</accession>
<dbReference type="NCBIfam" id="TIGR01549">
    <property type="entry name" value="HAD-SF-IA-v1"/>
    <property type="match status" value="1"/>
</dbReference>
<dbReference type="InterPro" id="IPR023198">
    <property type="entry name" value="PGP-like_dom2"/>
</dbReference>
<dbReference type="EMBL" id="UINC01001002">
    <property type="protein sequence ID" value="SUZ67077.1"/>
    <property type="molecule type" value="Genomic_DNA"/>
</dbReference>
<evidence type="ECO:0000313" key="1">
    <source>
        <dbReference type="EMBL" id="SUZ67077.1"/>
    </source>
</evidence>
<reference evidence="1" key="1">
    <citation type="submission" date="2018-05" db="EMBL/GenBank/DDBJ databases">
        <authorList>
            <person name="Lanie J.A."/>
            <person name="Ng W.-L."/>
            <person name="Kazmierczak K.M."/>
            <person name="Andrzejewski T.M."/>
            <person name="Davidsen T.M."/>
            <person name="Wayne K.J."/>
            <person name="Tettelin H."/>
            <person name="Glass J.I."/>
            <person name="Rusch D."/>
            <person name="Podicherti R."/>
            <person name="Tsui H.-C.T."/>
            <person name="Winkler M.E."/>
        </authorList>
    </citation>
    <scope>NUCLEOTIDE SEQUENCE</scope>
</reference>
<dbReference type="InterPro" id="IPR041492">
    <property type="entry name" value="HAD_2"/>
</dbReference>
<dbReference type="Pfam" id="PF13419">
    <property type="entry name" value="HAD_2"/>
    <property type="match status" value="1"/>
</dbReference>
<dbReference type="InterPro" id="IPR023214">
    <property type="entry name" value="HAD_sf"/>
</dbReference>